<sequence>MAYVDKLLPDRDKRLNTAERTVSRLIDERDAVLRAHYAGAVPLDQLKTEQERIAAELATAQRQLDERRLDRQQLEKALSAALDLVTNAQAAYAASGPQARRAMNQAVFARIFIADDEIADAQLTDLFERLLDARLKDRLNDELISRDGAAQFGGTMPRKPKSSNLYPSHQDTSSNFRTLVAGTGFEPATSGL</sequence>
<feature type="coiled-coil region" evidence="1">
    <location>
        <begin position="43"/>
        <end position="91"/>
    </location>
</feature>
<evidence type="ECO:0000256" key="1">
    <source>
        <dbReference type="SAM" id="Coils"/>
    </source>
</evidence>
<proteinExistence type="predicted"/>
<reference evidence="3 4" key="1">
    <citation type="journal article" date="2019" name="Emerg. Microbes Infect.">
        <title>Comprehensive subspecies identification of 175 nontuberculous mycobacteria species based on 7547 genomic profiles.</title>
        <authorList>
            <person name="Matsumoto Y."/>
            <person name="Kinjo T."/>
            <person name="Motooka D."/>
            <person name="Nabeya D."/>
            <person name="Jung N."/>
            <person name="Uechi K."/>
            <person name="Horii T."/>
            <person name="Iida T."/>
            <person name="Fujita J."/>
            <person name="Nakamura S."/>
        </authorList>
    </citation>
    <scope>NUCLEOTIDE SEQUENCE [LARGE SCALE GENOMIC DNA]</scope>
    <source>
        <strain evidence="3 4">JCM 15296</strain>
    </source>
</reference>
<name>A0ABM7IAM1_9MYCO</name>
<feature type="region of interest" description="Disordered" evidence="2">
    <location>
        <begin position="150"/>
        <end position="170"/>
    </location>
</feature>
<gene>
    <name evidence="3" type="ORF">MAUB_16220</name>
</gene>
<evidence type="ECO:0000313" key="3">
    <source>
        <dbReference type="EMBL" id="BBX83749.1"/>
    </source>
</evidence>
<evidence type="ECO:0000256" key="2">
    <source>
        <dbReference type="SAM" id="MobiDB-lite"/>
    </source>
</evidence>
<evidence type="ECO:0008006" key="5">
    <source>
        <dbReference type="Google" id="ProtNLM"/>
    </source>
</evidence>
<accession>A0ABM7IAM1</accession>
<organism evidence="3 4">
    <name type="scientific">Mycolicibacterium aubagnense</name>
    <dbReference type="NCBI Taxonomy" id="319707"/>
    <lineage>
        <taxon>Bacteria</taxon>
        <taxon>Bacillati</taxon>
        <taxon>Actinomycetota</taxon>
        <taxon>Actinomycetes</taxon>
        <taxon>Mycobacteriales</taxon>
        <taxon>Mycobacteriaceae</taxon>
        <taxon>Mycolicibacterium</taxon>
    </lineage>
</organism>
<protein>
    <recommendedName>
        <fullName evidence="5">Recombinase</fullName>
    </recommendedName>
</protein>
<dbReference type="EMBL" id="AP022577">
    <property type="protein sequence ID" value="BBX83749.1"/>
    <property type="molecule type" value="Genomic_DNA"/>
</dbReference>
<evidence type="ECO:0000313" key="4">
    <source>
        <dbReference type="Proteomes" id="UP000465609"/>
    </source>
</evidence>
<dbReference type="Proteomes" id="UP000465609">
    <property type="component" value="Chromosome"/>
</dbReference>
<keyword evidence="1" id="KW-0175">Coiled coil</keyword>
<keyword evidence="4" id="KW-1185">Reference proteome</keyword>